<proteinExistence type="inferred from homology"/>
<keyword evidence="11" id="KW-0963">Cytoplasm</keyword>
<organism evidence="13 14">
    <name type="scientific">Georgenia alba</name>
    <dbReference type="NCBI Taxonomy" id="2233858"/>
    <lineage>
        <taxon>Bacteria</taxon>
        <taxon>Bacillati</taxon>
        <taxon>Actinomycetota</taxon>
        <taxon>Actinomycetes</taxon>
        <taxon>Micrococcales</taxon>
        <taxon>Bogoriellaceae</taxon>
        <taxon>Georgenia</taxon>
    </lineage>
</organism>
<evidence type="ECO:0000256" key="8">
    <source>
        <dbReference type="ARBA" id="ARBA00023125"/>
    </source>
</evidence>
<evidence type="ECO:0000256" key="6">
    <source>
        <dbReference type="ARBA" id="ARBA00023014"/>
    </source>
</evidence>
<protein>
    <recommendedName>
        <fullName evidence="11">Transcriptional regulator WhiB</fullName>
    </recommendedName>
</protein>
<reference evidence="14" key="1">
    <citation type="journal article" date="2019" name="Int. J. Syst. Evol. Microbiol.">
        <title>The Global Catalogue of Microorganisms (GCM) 10K type strain sequencing project: providing services to taxonomists for standard genome sequencing and annotation.</title>
        <authorList>
            <consortium name="The Broad Institute Genomics Platform"/>
            <consortium name="The Broad Institute Genome Sequencing Center for Infectious Disease"/>
            <person name="Wu L."/>
            <person name="Ma J."/>
        </authorList>
    </citation>
    <scope>NUCLEOTIDE SEQUENCE [LARGE SCALE GENOMIC DNA]</scope>
    <source>
        <strain evidence="14">JCM 1490</strain>
    </source>
</reference>
<evidence type="ECO:0000256" key="3">
    <source>
        <dbReference type="ARBA" id="ARBA00022485"/>
    </source>
</evidence>
<keyword evidence="8 11" id="KW-0238">DNA-binding</keyword>
<comment type="caution">
    <text evidence="13">The sequence shown here is derived from an EMBL/GenBank/DDBJ whole genome shotgun (WGS) entry which is preliminary data.</text>
</comment>
<keyword evidence="14" id="KW-1185">Reference proteome</keyword>
<comment type="cofactor">
    <cofactor evidence="11">
        <name>[4Fe-4S] cluster</name>
        <dbReference type="ChEBI" id="CHEBI:49883"/>
    </cofactor>
    <text evidence="11">Binds 1 [4Fe-4S] cluster per subunit. Following nitrosylation of the [4Fe-4S] cluster binds 1 [4Fe-8(NO)] cluster per subunit.</text>
</comment>
<keyword evidence="4 11" id="KW-0479">Metal-binding</keyword>
<keyword evidence="10 11" id="KW-0804">Transcription</keyword>
<comment type="similarity">
    <text evidence="2 11">Belongs to the WhiB family.</text>
</comment>
<keyword evidence="7 11" id="KW-0805">Transcription regulation</keyword>
<comment type="PTM">
    <text evidence="11">Upon Fe-S cluster removal intramolecular disulfide bonds are formed.</text>
</comment>
<accession>A0ABW2QF79</accession>
<feature type="binding site" evidence="11">
    <location>
        <position position="34"/>
    </location>
    <ligand>
        <name>[4Fe-4S] cluster</name>
        <dbReference type="ChEBI" id="CHEBI:49883"/>
    </ligand>
</feature>
<evidence type="ECO:0000313" key="14">
    <source>
        <dbReference type="Proteomes" id="UP001596455"/>
    </source>
</evidence>
<evidence type="ECO:0000256" key="1">
    <source>
        <dbReference type="ARBA" id="ARBA00004496"/>
    </source>
</evidence>
<evidence type="ECO:0000256" key="7">
    <source>
        <dbReference type="ARBA" id="ARBA00023015"/>
    </source>
</evidence>
<dbReference type="InterPro" id="IPR034768">
    <property type="entry name" value="4FE4S_WBL"/>
</dbReference>
<evidence type="ECO:0000256" key="4">
    <source>
        <dbReference type="ARBA" id="ARBA00022723"/>
    </source>
</evidence>
<dbReference type="PANTHER" id="PTHR38839">
    <property type="entry name" value="TRANSCRIPTIONAL REGULATOR WHID-RELATED"/>
    <property type="match status" value="1"/>
</dbReference>
<dbReference type="EMBL" id="JBHTCQ010000005">
    <property type="protein sequence ID" value="MFC7407188.1"/>
    <property type="molecule type" value="Genomic_DNA"/>
</dbReference>
<dbReference type="InterPro" id="IPR003482">
    <property type="entry name" value="Whib"/>
</dbReference>
<dbReference type="PANTHER" id="PTHR38839:SF7">
    <property type="entry name" value="TRANSCRIPTIONAL REGULATOR WHIB4"/>
    <property type="match status" value="1"/>
</dbReference>
<dbReference type="HAMAP" id="MF_01479">
    <property type="entry name" value="WhiB"/>
    <property type="match status" value="1"/>
</dbReference>
<gene>
    <name evidence="11" type="primary">whiB</name>
    <name evidence="13" type="ORF">ACFQQL_18890</name>
</gene>
<feature type="binding site" evidence="11">
    <location>
        <position position="37"/>
    </location>
    <ligand>
        <name>[4Fe-4S] cluster</name>
        <dbReference type="ChEBI" id="CHEBI:49883"/>
    </ligand>
</feature>
<evidence type="ECO:0000256" key="9">
    <source>
        <dbReference type="ARBA" id="ARBA00023157"/>
    </source>
</evidence>
<evidence type="ECO:0000259" key="12">
    <source>
        <dbReference type="PROSITE" id="PS51674"/>
    </source>
</evidence>
<comment type="PTM">
    <text evidence="11">The Fe-S cluster can be nitrosylated by nitric oxide (NO).</text>
</comment>
<dbReference type="PROSITE" id="PS51674">
    <property type="entry name" value="4FE4S_WBL"/>
    <property type="match status" value="1"/>
</dbReference>
<dbReference type="RefSeq" id="WP_382396727.1">
    <property type="nucleotide sequence ID" value="NZ_JBHTCQ010000005.1"/>
</dbReference>
<evidence type="ECO:0000256" key="5">
    <source>
        <dbReference type="ARBA" id="ARBA00023004"/>
    </source>
</evidence>
<keyword evidence="3 11" id="KW-0004">4Fe-4S</keyword>
<evidence type="ECO:0000256" key="2">
    <source>
        <dbReference type="ARBA" id="ARBA00006597"/>
    </source>
</evidence>
<name>A0ABW2QF79_9MICO</name>
<feature type="domain" description="4Fe-4S Wbl-type" evidence="12">
    <location>
        <begin position="11"/>
        <end position="67"/>
    </location>
</feature>
<keyword evidence="5 11" id="KW-0408">Iron</keyword>
<evidence type="ECO:0000313" key="13">
    <source>
        <dbReference type="EMBL" id="MFC7407188.1"/>
    </source>
</evidence>
<keyword evidence="9 11" id="KW-1015">Disulfide bond</keyword>
<sequence length="112" mass="12780">MDGRAWAGSAACVKKEPEFFFVRGAAQRAAREMCFGCPVRMQCLAEALDSQIEYGVWGGMTERERRAMLRSHPEVRNWDEWLADPENEVELPVRRAPRRAVQALERARAQAS</sequence>
<feature type="binding site" evidence="11">
    <location>
        <position position="43"/>
    </location>
    <ligand>
        <name>[4Fe-4S] cluster</name>
        <dbReference type="ChEBI" id="CHEBI:49883"/>
    </ligand>
</feature>
<dbReference type="Pfam" id="PF02467">
    <property type="entry name" value="Whib"/>
    <property type="match status" value="1"/>
</dbReference>
<keyword evidence="6 11" id="KW-0411">Iron-sulfur</keyword>
<evidence type="ECO:0000256" key="11">
    <source>
        <dbReference type="HAMAP-Rule" id="MF_01479"/>
    </source>
</evidence>
<comment type="subcellular location">
    <subcellularLocation>
        <location evidence="1 11">Cytoplasm</location>
    </subcellularLocation>
</comment>
<evidence type="ECO:0000256" key="10">
    <source>
        <dbReference type="ARBA" id="ARBA00023163"/>
    </source>
</evidence>
<feature type="binding site" evidence="11">
    <location>
        <position position="12"/>
    </location>
    <ligand>
        <name>[4Fe-4S] cluster</name>
        <dbReference type="ChEBI" id="CHEBI:49883"/>
    </ligand>
</feature>
<dbReference type="Proteomes" id="UP001596455">
    <property type="component" value="Unassembled WGS sequence"/>
</dbReference>
<comment type="function">
    <text evidence="11">Acts as a transcriptional regulator. Probably redox-responsive. The apo- but not holo-form probably binds DNA.</text>
</comment>